<dbReference type="RefSeq" id="WP_332863264.1">
    <property type="nucleotide sequence ID" value="NZ_JBAFSM010000002.1"/>
</dbReference>
<evidence type="ECO:0000313" key="9">
    <source>
        <dbReference type="Proteomes" id="UP001328733"/>
    </source>
</evidence>
<comment type="similarity">
    <text evidence="1 5">Belongs to the spermidine/spermine synthase family.</text>
</comment>
<dbReference type="GO" id="GO:0008295">
    <property type="term" value="P:spermidine biosynthetic process"/>
    <property type="evidence" value="ECO:0007669"/>
    <property type="project" value="UniProtKB-UniRule"/>
</dbReference>
<dbReference type="PROSITE" id="PS51006">
    <property type="entry name" value="PABS_2"/>
    <property type="match status" value="1"/>
</dbReference>
<protein>
    <recommendedName>
        <fullName evidence="5">Polyamine aminopropyltransferase</fullName>
    </recommendedName>
    <alternativeName>
        <fullName evidence="5">Putrescine aminopropyltransferase</fullName>
        <shortName evidence="5">PAPT</shortName>
    </alternativeName>
    <alternativeName>
        <fullName evidence="5">Spermidine synthase</fullName>
        <shortName evidence="5">SPDS</shortName>
        <shortName evidence="5">SPDSY</shortName>
        <ecNumber evidence="5">2.5.1.16</ecNumber>
    </alternativeName>
</protein>
<feature type="domain" description="PABS" evidence="7">
    <location>
        <begin position="9"/>
        <end position="245"/>
    </location>
</feature>
<evidence type="ECO:0000256" key="4">
    <source>
        <dbReference type="ARBA" id="ARBA00048874"/>
    </source>
</evidence>
<comment type="function">
    <text evidence="5">Catalyzes the irreversible transfer of a propylamine group from the amino donor S-adenosylmethioninamine (decarboxy-AdoMet) to putrescine (1,4-diaminobutane) to yield spermidine.</text>
</comment>
<feature type="binding site" evidence="5">
    <location>
        <position position="69"/>
    </location>
    <ligand>
        <name>spermidine</name>
        <dbReference type="ChEBI" id="CHEBI:57834"/>
    </ligand>
</feature>
<dbReference type="InterPro" id="IPR029063">
    <property type="entry name" value="SAM-dependent_MTases_sf"/>
</dbReference>
<evidence type="ECO:0000256" key="1">
    <source>
        <dbReference type="ARBA" id="ARBA00007867"/>
    </source>
</evidence>
<organism evidence="8 9">
    <name type="scientific">Pannus brasiliensis CCIBt3594</name>
    <dbReference type="NCBI Taxonomy" id="1427578"/>
    <lineage>
        <taxon>Bacteria</taxon>
        <taxon>Bacillati</taxon>
        <taxon>Cyanobacteriota</taxon>
        <taxon>Cyanophyceae</taxon>
        <taxon>Oscillatoriophycideae</taxon>
        <taxon>Chroococcales</taxon>
        <taxon>Microcystaceae</taxon>
        <taxon>Pannus</taxon>
    </lineage>
</organism>
<dbReference type="Pfam" id="PF17284">
    <property type="entry name" value="Spermine_synt_N"/>
    <property type="match status" value="1"/>
</dbReference>
<dbReference type="Proteomes" id="UP001328733">
    <property type="component" value="Unassembled WGS sequence"/>
</dbReference>
<dbReference type="Gene3D" id="3.40.50.150">
    <property type="entry name" value="Vaccinia Virus protein VP39"/>
    <property type="match status" value="1"/>
</dbReference>
<gene>
    <name evidence="5" type="primary">speE</name>
    <name evidence="8" type="ORF">V0288_01645</name>
</gene>
<feature type="binding site" evidence="5">
    <location>
        <position position="93"/>
    </location>
    <ligand>
        <name>spermidine</name>
        <dbReference type="ChEBI" id="CHEBI:57834"/>
    </ligand>
</feature>
<feature type="binding site" evidence="5">
    <location>
        <position position="38"/>
    </location>
    <ligand>
        <name>S-methyl-5'-thioadenosine</name>
        <dbReference type="ChEBI" id="CHEBI:17509"/>
    </ligand>
</feature>
<dbReference type="GO" id="GO:0004766">
    <property type="term" value="F:spermidine synthase activity"/>
    <property type="evidence" value="ECO:0007669"/>
    <property type="project" value="UniProtKB-UniRule"/>
</dbReference>
<dbReference type="NCBIfam" id="NF037959">
    <property type="entry name" value="MFS_SpdSyn"/>
    <property type="match status" value="1"/>
</dbReference>
<comment type="caution">
    <text evidence="8">The sequence shown here is derived from an EMBL/GenBank/DDBJ whole genome shotgun (WGS) entry which is preliminary data.</text>
</comment>
<reference evidence="8 9" key="1">
    <citation type="submission" date="2024-01" db="EMBL/GenBank/DDBJ databases">
        <title>Genomic insights into the taxonomy and metabolism of the cyanobacterium Pannus brasiliensis CCIBt3594.</title>
        <authorList>
            <person name="Machado M."/>
            <person name="Botero N.B."/>
            <person name="Andreote A.P.D."/>
            <person name="Feitosa A.M.T."/>
            <person name="Popin R."/>
            <person name="Sivonen K."/>
            <person name="Fiore M.F."/>
        </authorList>
    </citation>
    <scope>NUCLEOTIDE SEQUENCE [LARGE SCALE GENOMIC DNA]</scope>
    <source>
        <strain evidence="8 9">CCIBt3594</strain>
    </source>
</reference>
<evidence type="ECO:0000256" key="6">
    <source>
        <dbReference type="PROSITE-ProRule" id="PRU00354"/>
    </source>
</evidence>
<comment type="catalytic activity">
    <reaction evidence="5">
        <text>S-adenosyl 3-(methylsulfanyl)propylamine + putrescine = S-methyl-5'-thioadenosine + spermidine + H(+)</text>
        <dbReference type="Rhea" id="RHEA:12721"/>
        <dbReference type="ChEBI" id="CHEBI:15378"/>
        <dbReference type="ChEBI" id="CHEBI:17509"/>
        <dbReference type="ChEBI" id="CHEBI:57443"/>
        <dbReference type="ChEBI" id="CHEBI:57834"/>
        <dbReference type="ChEBI" id="CHEBI:326268"/>
        <dbReference type="EC" id="2.5.1.16"/>
    </reaction>
</comment>
<keyword evidence="9" id="KW-1185">Reference proteome</keyword>
<name>A0AAW9QQE3_9CHRO</name>
<dbReference type="EMBL" id="JBAFSM010000002">
    <property type="protein sequence ID" value="MEG3435811.1"/>
    <property type="molecule type" value="Genomic_DNA"/>
</dbReference>
<feature type="binding site" evidence="5">
    <location>
        <position position="113"/>
    </location>
    <ligand>
        <name>S-methyl-5'-thioadenosine</name>
        <dbReference type="ChEBI" id="CHEBI:17509"/>
    </ligand>
</feature>
<dbReference type="GO" id="GO:0010487">
    <property type="term" value="F:thermospermine synthase activity"/>
    <property type="evidence" value="ECO:0007669"/>
    <property type="project" value="UniProtKB-EC"/>
</dbReference>
<dbReference type="CDD" id="cd02440">
    <property type="entry name" value="AdoMet_MTases"/>
    <property type="match status" value="1"/>
</dbReference>
<dbReference type="HAMAP" id="MF_00198">
    <property type="entry name" value="Spermidine_synth"/>
    <property type="match status" value="1"/>
</dbReference>
<accession>A0AAW9QQE3</accession>
<evidence type="ECO:0000256" key="3">
    <source>
        <dbReference type="ARBA" id="ARBA00023115"/>
    </source>
</evidence>
<keyword evidence="5" id="KW-0745">Spermidine biosynthesis</keyword>
<feature type="active site" description="Proton acceptor" evidence="5 6">
    <location>
        <position position="163"/>
    </location>
</feature>
<evidence type="ECO:0000256" key="5">
    <source>
        <dbReference type="HAMAP-Rule" id="MF_00198"/>
    </source>
</evidence>
<dbReference type="InterPro" id="IPR035246">
    <property type="entry name" value="Spermidine_synt_N"/>
</dbReference>
<proteinExistence type="inferred from homology"/>
<feature type="binding site" evidence="5">
    <location>
        <position position="172"/>
    </location>
    <ligand>
        <name>S-methyl-5'-thioadenosine</name>
        <dbReference type="ChEBI" id="CHEBI:17509"/>
    </ligand>
</feature>
<sequence length="316" mass="35056">MAGSELKADLWVNEYITPWDIYSHGVSRILAYRKTAFQEMYIVESGAYGKALVLDGKWQSCTGDEFIYHEALVQPATIAHGQPKTALILGGGEGATTRELLRWKSIERVMMIDIDGEVVDACEEHLAEMHRGSFDDPRFELVVADALEVLDTTADKWDIIISDLVDPIEEGPSFPLFTKEYFEKLQRVLAEGGIVVVQSGPVSPPSVKYHARLVNTLKAVFPHVHSYHAPTPSYGSPWGYTLCANHPLDTRPDPDVVDKLLAEMTTGELKLIDGTTLLGLLQTPRYIRRAIEDNPEVYTLAAPPKFFGQGVVGKES</sequence>
<dbReference type="InterPro" id="IPR030374">
    <property type="entry name" value="PABS"/>
</dbReference>
<comment type="pathway">
    <text evidence="5">Amine and polyamine biosynthesis; spermidine biosynthesis; spermidine from putrescine: step 1/1.</text>
</comment>
<dbReference type="Gene3D" id="2.30.140.10">
    <property type="entry name" value="Spermidine synthase, tetramerisation domain"/>
    <property type="match status" value="1"/>
</dbReference>
<dbReference type="Pfam" id="PF01564">
    <property type="entry name" value="Spermine_synth"/>
    <property type="match status" value="1"/>
</dbReference>
<evidence type="ECO:0000313" key="8">
    <source>
        <dbReference type="EMBL" id="MEG3435811.1"/>
    </source>
</evidence>
<comment type="caution">
    <text evidence="5">Lacks conserved residue(s) required for the propagation of feature annotation.</text>
</comment>
<dbReference type="FunFam" id="3.40.50.150:FF:000088">
    <property type="entry name" value="Polyamine aminopropyltransferase"/>
    <property type="match status" value="1"/>
</dbReference>
<dbReference type="AlphaFoldDB" id="A0AAW9QQE3"/>
<comment type="catalytic activity">
    <reaction evidence="4">
        <text>S-adenosyl 3-(methylsulfanyl)propylamine + spermidine = thermospermine + S-methyl-5'-thioadenosine + H(+)</text>
        <dbReference type="Rhea" id="RHEA:30515"/>
        <dbReference type="ChEBI" id="CHEBI:15378"/>
        <dbReference type="ChEBI" id="CHEBI:17509"/>
        <dbReference type="ChEBI" id="CHEBI:57443"/>
        <dbReference type="ChEBI" id="CHEBI:57834"/>
        <dbReference type="ChEBI" id="CHEBI:59903"/>
        <dbReference type="EC" id="2.5.1.79"/>
    </reaction>
</comment>
<keyword evidence="3 5" id="KW-0620">Polyamine biosynthesis</keyword>
<dbReference type="PANTHER" id="PTHR43317">
    <property type="entry name" value="THERMOSPERMINE SYNTHASE ACAULIS5"/>
    <property type="match status" value="1"/>
</dbReference>
<evidence type="ECO:0000259" key="7">
    <source>
        <dbReference type="PROSITE" id="PS51006"/>
    </source>
</evidence>
<dbReference type="SUPFAM" id="SSF53335">
    <property type="entry name" value="S-adenosyl-L-methionine-dependent methyltransferases"/>
    <property type="match status" value="1"/>
</dbReference>
<feature type="binding site" evidence="5">
    <location>
        <begin position="145"/>
        <end position="146"/>
    </location>
    <ligand>
        <name>S-methyl-5'-thioadenosine</name>
        <dbReference type="ChEBI" id="CHEBI:17509"/>
    </ligand>
</feature>
<dbReference type="InterPro" id="IPR001045">
    <property type="entry name" value="Spermi_synthase"/>
</dbReference>
<dbReference type="EC" id="2.5.1.16" evidence="5"/>
<evidence type="ECO:0000256" key="2">
    <source>
        <dbReference type="ARBA" id="ARBA00022679"/>
    </source>
</evidence>
<comment type="subunit">
    <text evidence="5">Homodimer or homotetramer.</text>
</comment>
<keyword evidence="2 5" id="KW-0808">Transferase</keyword>
<dbReference type="PANTHER" id="PTHR43317:SF1">
    <property type="entry name" value="THERMOSPERMINE SYNTHASE ACAULIS5"/>
    <property type="match status" value="1"/>
</dbReference>
<dbReference type="InterPro" id="IPR037163">
    <property type="entry name" value="Spermidine_synt_N_sf"/>
</dbReference>